<reference evidence="1" key="1">
    <citation type="submission" date="2018-12" db="EMBL/GenBank/DDBJ databases">
        <authorList>
            <person name="Will S."/>
            <person name="Neumann-Schaal M."/>
            <person name="Henke P."/>
        </authorList>
    </citation>
    <scope>NUCLEOTIDE SEQUENCE</scope>
    <source>
        <strain evidence="1">PCC 7102</strain>
    </source>
</reference>
<accession>A0A433VBF4</accession>
<gene>
    <name evidence="1" type="ORF">DSM106972_050710</name>
</gene>
<dbReference type="AlphaFoldDB" id="A0A433VBF4"/>
<evidence type="ECO:0000313" key="2">
    <source>
        <dbReference type="Proteomes" id="UP000271624"/>
    </source>
</evidence>
<proteinExistence type="predicted"/>
<organism evidence="1 2">
    <name type="scientific">Dulcicalothrix desertica PCC 7102</name>
    <dbReference type="NCBI Taxonomy" id="232991"/>
    <lineage>
        <taxon>Bacteria</taxon>
        <taxon>Bacillati</taxon>
        <taxon>Cyanobacteriota</taxon>
        <taxon>Cyanophyceae</taxon>
        <taxon>Nostocales</taxon>
        <taxon>Calotrichaceae</taxon>
        <taxon>Dulcicalothrix</taxon>
    </lineage>
</organism>
<protein>
    <submittedName>
        <fullName evidence="1">Uncharacterized protein</fullName>
    </submittedName>
</protein>
<name>A0A433VBF4_9CYAN</name>
<evidence type="ECO:0000313" key="1">
    <source>
        <dbReference type="EMBL" id="RUT03432.1"/>
    </source>
</evidence>
<dbReference type="EMBL" id="RSCL01000013">
    <property type="protein sequence ID" value="RUT03432.1"/>
    <property type="molecule type" value="Genomic_DNA"/>
</dbReference>
<sequence>MLEKFCLRISANESYQKAEIEVEVLTGVKVGHSTQQKLVLEHEFQLPQAEQSISEVSVDGGKVRLRGQPCIRL</sequence>
<reference evidence="1" key="2">
    <citation type="journal article" date="2019" name="Genome Biol. Evol.">
        <title>Day and night: Metabolic profiles and evolutionary relationships of six axenic non-marine cyanobacteria.</title>
        <authorList>
            <person name="Will S.E."/>
            <person name="Henke P."/>
            <person name="Boedeker C."/>
            <person name="Huang S."/>
            <person name="Brinkmann H."/>
            <person name="Rohde M."/>
            <person name="Jarek M."/>
            <person name="Friedl T."/>
            <person name="Seufert S."/>
            <person name="Schumacher M."/>
            <person name="Overmann J."/>
            <person name="Neumann-Schaal M."/>
            <person name="Petersen J."/>
        </authorList>
    </citation>
    <scope>NUCLEOTIDE SEQUENCE [LARGE SCALE GENOMIC DNA]</scope>
    <source>
        <strain evidence="1">PCC 7102</strain>
    </source>
</reference>
<dbReference type="Proteomes" id="UP000271624">
    <property type="component" value="Unassembled WGS sequence"/>
</dbReference>
<keyword evidence="2" id="KW-1185">Reference proteome</keyword>
<comment type="caution">
    <text evidence="1">The sequence shown here is derived from an EMBL/GenBank/DDBJ whole genome shotgun (WGS) entry which is preliminary data.</text>
</comment>